<evidence type="ECO:0000256" key="10">
    <source>
        <dbReference type="ARBA" id="ARBA00023014"/>
    </source>
</evidence>
<dbReference type="GO" id="GO:0004844">
    <property type="term" value="F:uracil DNA N-glycosylase activity"/>
    <property type="evidence" value="ECO:0007669"/>
    <property type="project" value="UniProtKB-EC"/>
</dbReference>
<dbReference type="PANTHER" id="PTHR33693">
    <property type="entry name" value="TYPE-5 URACIL-DNA GLYCOSYLASE"/>
    <property type="match status" value="1"/>
</dbReference>
<dbReference type="Gene3D" id="3.40.470.10">
    <property type="entry name" value="Uracil-DNA glycosylase-like domain"/>
    <property type="match status" value="1"/>
</dbReference>
<accession>A0A928VKI6</accession>
<keyword evidence="7" id="KW-0227">DNA damage</keyword>
<keyword evidence="6" id="KW-0479">Metal-binding</keyword>
<keyword evidence="5" id="KW-0004">4Fe-4S</keyword>
<reference evidence="13" key="1">
    <citation type="submission" date="2020-10" db="EMBL/GenBank/DDBJ databases">
        <authorList>
            <person name="Castelo-Branco R."/>
            <person name="Eusebio N."/>
            <person name="Adriana R."/>
            <person name="Vieira A."/>
            <person name="Brugerolle De Fraissinette N."/>
            <person name="Rezende De Castro R."/>
            <person name="Schneider M.P."/>
            <person name="Vasconcelos V."/>
            <person name="Leao P.N."/>
        </authorList>
    </citation>
    <scope>NUCLEOTIDE SEQUENCE</scope>
    <source>
        <strain evidence="13">LEGE 11480</strain>
    </source>
</reference>
<comment type="similarity">
    <text evidence="2">Belongs to the uracil-DNA glycosylase (UDG) superfamily. Type 4 (UDGa) family.</text>
</comment>
<dbReference type="NCBIfam" id="TIGR00758">
    <property type="entry name" value="UDG_fam4"/>
    <property type="match status" value="1"/>
</dbReference>
<keyword evidence="11" id="KW-0234">DNA repair</keyword>
<dbReference type="SMART" id="SM00986">
    <property type="entry name" value="UDG"/>
    <property type="match status" value="1"/>
</dbReference>
<dbReference type="Proteomes" id="UP000625316">
    <property type="component" value="Unassembled WGS sequence"/>
</dbReference>
<evidence type="ECO:0000256" key="3">
    <source>
        <dbReference type="ARBA" id="ARBA00012030"/>
    </source>
</evidence>
<feature type="domain" description="Uracil-DNA glycosylase-like" evidence="12">
    <location>
        <begin position="66"/>
        <end position="218"/>
    </location>
</feature>
<protein>
    <recommendedName>
        <fullName evidence="4">Type-4 uracil-DNA glycosylase</fullName>
        <ecNumber evidence="3">3.2.2.27</ecNumber>
    </recommendedName>
</protein>
<organism evidence="13 14">
    <name type="scientific">Romeriopsis navalis LEGE 11480</name>
    <dbReference type="NCBI Taxonomy" id="2777977"/>
    <lineage>
        <taxon>Bacteria</taxon>
        <taxon>Bacillati</taxon>
        <taxon>Cyanobacteriota</taxon>
        <taxon>Cyanophyceae</taxon>
        <taxon>Leptolyngbyales</taxon>
        <taxon>Leptolyngbyaceae</taxon>
        <taxon>Romeriopsis</taxon>
        <taxon>Romeriopsis navalis</taxon>
    </lineage>
</organism>
<keyword evidence="10" id="KW-0411">Iron-sulfur</keyword>
<proteinExistence type="inferred from homology"/>
<dbReference type="GO" id="GO:0051539">
    <property type="term" value="F:4 iron, 4 sulfur cluster binding"/>
    <property type="evidence" value="ECO:0007669"/>
    <property type="project" value="UniProtKB-KW"/>
</dbReference>
<dbReference type="GO" id="GO:0006281">
    <property type="term" value="P:DNA repair"/>
    <property type="evidence" value="ECO:0007669"/>
    <property type="project" value="UniProtKB-KW"/>
</dbReference>
<comment type="caution">
    <text evidence="13">The sequence shown here is derived from an EMBL/GenBank/DDBJ whole genome shotgun (WGS) entry which is preliminary data.</text>
</comment>
<gene>
    <name evidence="13" type="ORF">IQ266_11015</name>
</gene>
<evidence type="ECO:0000313" key="14">
    <source>
        <dbReference type="Proteomes" id="UP000625316"/>
    </source>
</evidence>
<dbReference type="AlphaFoldDB" id="A0A928VKI6"/>
<evidence type="ECO:0000259" key="12">
    <source>
        <dbReference type="SMART" id="SM00986"/>
    </source>
</evidence>
<evidence type="ECO:0000256" key="5">
    <source>
        <dbReference type="ARBA" id="ARBA00022485"/>
    </source>
</evidence>
<evidence type="ECO:0000256" key="8">
    <source>
        <dbReference type="ARBA" id="ARBA00022801"/>
    </source>
</evidence>
<dbReference type="SUPFAM" id="SSF52141">
    <property type="entry name" value="Uracil-DNA glycosylase-like"/>
    <property type="match status" value="1"/>
</dbReference>
<keyword evidence="8" id="KW-0378">Hydrolase</keyword>
<evidence type="ECO:0000313" key="13">
    <source>
        <dbReference type="EMBL" id="MBE9030261.1"/>
    </source>
</evidence>
<name>A0A928VKI6_9CYAN</name>
<evidence type="ECO:0000256" key="9">
    <source>
        <dbReference type="ARBA" id="ARBA00023004"/>
    </source>
</evidence>
<evidence type="ECO:0000256" key="1">
    <source>
        <dbReference type="ARBA" id="ARBA00001400"/>
    </source>
</evidence>
<dbReference type="EC" id="3.2.2.27" evidence="3"/>
<evidence type="ECO:0000256" key="6">
    <source>
        <dbReference type="ARBA" id="ARBA00022723"/>
    </source>
</evidence>
<dbReference type="Pfam" id="PF03167">
    <property type="entry name" value="UDG"/>
    <property type="match status" value="1"/>
</dbReference>
<comment type="catalytic activity">
    <reaction evidence="1">
        <text>Hydrolyzes single-stranded DNA or mismatched double-stranded DNA and polynucleotides, releasing free uracil.</text>
        <dbReference type="EC" id="3.2.2.27"/>
    </reaction>
</comment>
<sequence>MSEEQFSLFDSGEIATPATAVDPATIPTNADVPIPPGTYADMDAISTVCNQCHRCGLGETRNHAVISRGNPAAKLMIIGEGPGENEDLTGKPFVGRAGQLLDRILASVKLTEADVLICNIVKCRPPGNRKPNKSEMAACRPYLMEQIRMVDPPVILLAGGSAIEGLFEEKGVKITKIRGEWREWEGRQCMPVFHPSYLLRNPSKEKGSPKWLMWQDIQEVKRKLDEISLETEF</sequence>
<dbReference type="EMBL" id="JADEXQ010000032">
    <property type="protein sequence ID" value="MBE9030261.1"/>
    <property type="molecule type" value="Genomic_DNA"/>
</dbReference>
<evidence type="ECO:0000256" key="2">
    <source>
        <dbReference type="ARBA" id="ARBA00006521"/>
    </source>
</evidence>
<evidence type="ECO:0000256" key="11">
    <source>
        <dbReference type="ARBA" id="ARBA00023204"/>
    </source>
</evidence>
<keyword evidence="14" id="KW-1185">Reference proteome</keyword>
<dbReference type="InterPro" id="IPR051536">
    <property type="entry name" value="UDG_Type-4/5"/>
</dbReference>
<evidence type="ECO:0000256" key="7">
    <source>
        <dbReference type="ARBA" id="ARBA00022763"/>
    </source>
</evidence>
<dbReference type="InterPro" id="IPR036895">
    <property type="entry name" value="Uracil-DNA_glycosylase-like_sf"/>
</dbReference>
<dbReference type="GO" id="GO:0046872">
    <property type="term" value="F:metal ion binding"/>
    <property type="evidence" value="ECO:0007669"/>
    <property type="project" value="UniProtKB-KW"/>
</dbReference>
<dbReference type="RefSeq" id="WP_264325085.1">
    <property type="nucleotide sequence ID" value="NZ_JADEXQ010000032.1"/>
</dbReference>
<evidence type="ECO:0000256" key="4">
    <source>
        <dbReference type="ARBA" id="ARBA00019403"/>
    </source>
</evidence>
<dbReference type="CDD" id="cd10030">
    <property type="entry name" value="UDG-F4_TTUDGA_SPO1dp_like"/>
    <property type="match status" value="1"/>
</dbReference>
<dbReference type="SMART" id="SM00987">
    <property type="entry name" value="UreE_C"/>
    <property type="match status" value="1"/>
</dbReference>
<dbReference type="InterPro" id="IPR005122">
    <property type="entry name" value="Uracil-DNA_glycosylase-like"/>
</dbReference>
<dbReference type="PANTHER" id="PTHR33693:SF1">
    <property type="entry name" value="TYPE-4 URACIL-DNA GLYCOSYLASE"/>
    <property type="match status" value="1"/>
</dbReference>
<keyword evidence="9" id="KW-0408">Iron</keyword>
<dbReference type="InterPro" id="IPR005273">
    <property type="entry name" value="Ura-DNA_glyco_family4"/>
</dbReference>